<dbReference type="Pfam" id="PF20177">
    <property type="entry name" value="DUF6542"/>
    <property type="match status" value="1"/>
</dbReference>
<feature type="region of interest" description="Disordered" evidence="1">
    <location>
        <begin position="1"/>
        <end position="30"/>
    </location>
</feature>
<accession>A0ABP6Q4F8</accession>
<dbReference type="InterPro" id="IPR046672">
    <property type="entry name" value="DUF6542"/>
</dbReference>
<feature type="transmembrane region" description="Helical" evidence="2">
    <location>
        <begin position="120"/>
        <end position="139"/>
    </location>
</feature>
<proteinExistence type="predicted"/>
<evidence type="ECO:0000259" key="3">
    <source>
        <dbReference type="Pfam" id="PF20177"/>
    </source>
</evidence>
<organism evidence="4 5">
    <name type="scientific">Actinocorallia longicatena</name>
    <dbReference type="NCBI Taxonomy" id="111803"/>
    <lineage>
        <taxon>Bacteria</taxon>
        <taxon>Bacillati</taxon>
        <taxon>Actinomycetota</taxon>
        <taxon>Actinomycetes</taxon>
        <taxon>Streptosporangiales</taxon>
        <taxon>Thermomonosporaceae</taxon>
        <taxon>Actinocorallia</taxon>
    </lineage>
</organism>
<comment type="caution">
    <text evidence="4">The sequence shown here is derived from an EMBL/GenBank/DDBJ whole genome shotgun (WGS) entry which is preliminary data.</text>
</comment>
<feature type="domain" description="DUF6542" evidence="3">
    <location>
        <begin position="34"/>
        <end position="145"/>
    </location>
</feature>
<sequence length="175" mass="18356">MIVESREKAARSEGQGPRRRRAGKSTSAASPVTLTGRGGIAVIFVLSLVGALIGWSFLPGLIFVLACVLAALATKPAALPGLAVAPPVAYFLAMSTGSVVHTLGDRNFLQSLAVDLPLKLGGSAAWLFGGTALALAIAFKRGLLQAWRALNTEAAAFRLTQDRTTEEDPVRWDES</sequence>
<protein>
    <recommendedName>
        <fullName evidence="3">DUF6542 domain-containing protein</fullName>
    </recommendedName>
</protein>
<evidence type="ECO:0000256" key="1">
    <source>
        <dbReference type="SAM" id="MobiDB-lite"/>
    </source>
</evidence>
<name>A0ABP6Q4F8_9ACTN</name>
<dbReference type="EMBL" id="BAAAUV010000003">
    <property type="protein sequence ID" value="GAA3199953.1"/>
    <property type="molecule type" value="Genomic_DNA"/>
</dbReference>
<dbReference type="Proteomes" id="UP001501237">
    <property type="component" value="Unassembled WGS sequence"/>
</dbReference>
<feature type="compositionally biased region" description="Basic and acidic residues" evidence="1">
    <location>
        <begin position="1"/>
        <end position="11"/>
    </location>
</feature>
<feature type="transmembrane region" description="Helical" evidence="2">
    <location>
        <begin position="40"/>
        <end position="72"/>
    </location>
</feature>
<evidence type="ECO:0000313" key="5">
    <source>
        <dbReference type="Proteomes" id="UP001501237"/>
    </source>
</evidence>
<dbReference type="RefSeq" id="WP_344823127.1">
    <property type="nucleotide sequence ID" value="NZ_BAAAUV010000003.1"/>
</dbReference>
<evidence type="ECO:0000256" key="2">
    <source>
        <dbReference type="SAM" id="Phobius"/>
    </source>
</evidence>
<evidence type="ECO:0000313" key="4">
    <source>
        <dbReference type="EMBL" id="GAA3199953.1"/>
    </source>
</evidence>
<keyword evidence="5" id="KW-1185">Reference proteome</keyword>
<reference evidence="5" key="1">
    <citation type="journal article" date="2019" name="Int. J. Syst. Evol. Microbiol.">
        <title>The Global Catalogue of Microorganisms (GCM) 10K type strain sequencing project: providing services to taxonomists for standard genome sequencing and annotation.</title>
        <authorList>
            <consortium name="The Broad Institute Genomics Platform"/>
            <consortium name="The Broad Institute Genome Sequencing Center for Infectious Disease"/>
            <person name="Wu L."/>
            <person name="Ma J."/>
        </authorList>
    </citation>
    <scope>NUCLEOTIDE SEQUENCE [LARGE SCALE GENOMIC DNA]</scope>
    <source>
        <strain evidence="5">JCM 9377</strain>
    </source>
</reference>
<gene>
    <name evidence="4" type="ORF">GCM10010468_12360</name>
</gene>
<keyword evidence="2" id="KW-0472">Membrane</keyword>
<keyword evidence="2" id="KW-1133">Transmembrane helix</keyword>
<feature type="transmembrane region" description="Helical" evidence="2">
    <location>
        <begin position="79"/>
        <end position="100"/>
    </location>
</feature>
<keyword evidence="2" id="KW-0812">Transmembrane</keyword>